<sequence length="215" mass="22958">MRTSVRPCLEHDIDNVIRASVGPCLGHGIGHDMRASLRPCLGHGISIKMRASVRPCLGHGIGLDISRNKKFGPRPGKGQASRLNPTSCPLFVYREHGISNVMRSSIRPCLGHGIGIDMCANVRPCLGHGIGHDMRASLRPCLGHGISIKMRASVRPCLGQASVSTCEPVVAKLVSGIKGHRKHRSHCHLKLDTRACVSHTACLMGVSSGRVSPAP</sequence>
<proteinExistence type="predicted"/>
<name>A0A0B0PME9_GOSAR</name>
<dbReference type="Proteomes" id="UP000032142">
    <property type="component" value="Unassembled WGS sequence"/>
</dbReference>
<dbReference type="EMBL" id="KN441852">
    <property type="protein sequence ID" value="KHG27628.1"/>
    <property type="molecule type" value="Genomic_DNA"/>
</dbReference>
<keyword evidence="2" id="KW-1185">Reference proteome</keyword>
<dbReference type="AlphaFoldDB" id="A0A0B0PME9"/>
<evidence type="ECO:0000313" key="1">
    <source>
        <dbReference type="EMBL" id="KHG27628.1"/>
    </source>
</evidence>
<gene>
    <name evidence="1" type="ORF">F383_34693</name>
</gene>
<protein>
    <submittedName>
        <fullName evidence="1">Dihydroorotate dehydrogenase A</fullName>
    </submittedName>
</protein>
<evidence type="ECO:0000313" key="2">
    <source>
        <dbReference type="Proteomes" id="UP000032142"/>
    </source>
</evidence>
<reference evidence="2" key="1">
    <citation type="submission" date="2014-09" db="EMBL/GenBank/DDBJ databases">
        <authorList>
            <person name="Mudge J."/>
            <person name="Ramaraj T."/>
            <person name="Lindquist I.E."/>
            <person name="Bharti A.K."/>
            <person name="Sundararajan A."/>
            <person name="Cameron C.T."/>
            <person name="Woodward J.E."/>
            <person name="May G.D."/>
            <person name="Brubaker C."/>
            <person name="Broadhvest J."/>
            <person name="Wilkins T.A."/>
        </authorList>
    </citation>
    <scope>NUCLEOTIDE SEQUENCE</scope>
    <source>
        <strain evidence="2">cv. AKA8401</strain>
    </source>
</reference>
<accession>A0A0B0PME9</accession>
<organism evidence="1 2">
    <name type="scientific">Gossypium arboreum</name>
    <name type="common">Tree cotton</name>
    <name type="synonym">Gossypium nanking</name>
    <dbReference type="NCBI Taxonomy" id="29729"/>
    <lineage>
        <taxon>Eukaryota</taxon>
        <taxon>Viridiplantae</taxon>
        <taxon>Streptophyta</taxon>
        <taxon>Embryophyta</taxon>
        <taxon>Tracheophyta</taxon>
        <taxon>Spermatophyta</taxon>
        <taxon>Magnoliopsida</taxon>
        <taxon>eudicotyledons</taxon>
        <taxon>Gunneridae</taxon>
        <taxon>Pentapetalae</taxon>
        <taxon>rosids</taxon>
        <taxon>malvids</taxon>
        <taxon>Malvales</taxon>
        <taxon>Malvaceae</taxon>
        <taxon>Malvoideae</taxon>
        <taxon>Gossypium</taxon>
    </lineage>
</organism>